<proteinExistence type="predicted"/>
<dbReference type="STRING" id="1202785.A946_04575"/>
<dbReference type="AlphaFoldDB" id="A0A516TKW7"/>
<dbReference type="InterPro" id="IPR025841">
    <property type="entry name" value="CP_ATPgrasp_2"/>
</dbReference>
<dbReference type="Pfam" id="PF14403">
    <property type="entry name" value="CP_ATPgrasp_2"/>
    <property type="match status" value="1"/>
</dbReference>
<dbReference type="InterPro" id="IPR007296">
    <property type="entry name" value="DUF403"/>
</dbReference>
<name>A0A516TKW7_9BACT</name>
<accession>A0A516TKW7</accession>
<feature type="domain" description="DUF403" evidence="1">
    <location>
        <begin position="463"/>
        <end position="783"/>
    </location>
</feature>
<evidence type="ECO:0000313" key="4">
    <source>
        <dbReference type="Proteomes" id="UP000315925"/>
    </source>
</evidence>
<sequence>MIIWKNILKNAAFLDEENLEKSQQSLSLYFKLNGVCPSFYEENLDYYIDPWPLVLSVDDWMEIRVGVEQRMLAWRRFLKDLYFEKSIFKDKVIPFEPFLSSDQYRRECVGLEPPGGEYLYIYSCEVAKEEKGKWIVLRDELEQPRNLMLSEEIRKGLKEALPQLFEGLEIMPLTGFPERMLEAFSQNLSDDKNCQIAVVAATAEDWEAAILARRMGIPMFLPSDLVVLQGKLYAKTLSGLEPINILFRRLPDSLLDPIATRCGAQEGIAGLFWCLRKATLRLINAAGCGITTDPLLQSYTSKMIRYYLGEKPLLNSLPTYPAYDPDVFSLFLDSFQNYFLKDRNGHSVVLEKLLGKDEKTISRLDCRSLVIQKKPQLKKFPSFYRTTLSHKPTALVLFGVVKNGQPELLPIMFGKVISDVTFQENNQSHLYKDVWLLQENNSWSFSNVNACVSVSMRSRIAPLSRVAESMYWMGRYLTRSMQLNHMLLTVRSYGDEAMKGERGEAFQNLLSEVLGYFVIPSHSFHSAGPIDFSMLFSSFFAGTDWYDSVVSCISRCYDNGRKIRDSLPPEVWLALSSLFFSLQTQPHVRSSINYDQRLNEFSIASDRLLAIINEHLLRNELWKFFQIGTFYEKGKFSLHLIKLCTKITEKKEALFRGFFLQIALEWILKLTSALYAYRSLYHYPFSPKNLIELLLFDRQFPRSIYFCLSQIEAMLQFTERIRNMSQKPLSFVRYMEAKLKRWADEIDSNKEKDKDNITQFTQWIEEIEKEFYEFHSLLSDEYLTHQSTFENVVMEEGKFATD</sequence>
<dbReference type="PANTHER" id="PTHR34595:SF7">
    <property type="entry name" value="SLL1039 PROTEIN"/>
    <property type="match status" value="1"/>
</dbReference>
<evidence type="ECO:0000259" key="1">
    <source>
        <dbReference type="Pfam" id="PF04168"/>
    </source>
</evidence>
<dbReference type="SUPFAM" id="SSF56059">
    <property type="entry name" value="Glutathione synthetase ATP-binding domain-like"/>
    <property type="match status" value="1"/>
</dbReference>
<reference evidence="4" key="1">
    <citation type="submission" date="2019-03" db="EMBL/GenBank/DDBJ databases">
        <title>Complete genome of Methylacidiphilum kamchatkense Kam1.</title>
        <authorList>
            <person name="Kruse T."/>
            <person name="Murarilal Ratnadevi C."/>
            <person name="Erikstad H.-A."/>
            <person name="Birkeland N.-K."/>
        </authorList>
    </citation>
    <scope>NUCLEOTIDE SEQUENCE [LARGE SCALE GENOMIC DNA]</scope>
    <source>
        <strain evidence="4">kam1</strain>
    </source>
</reference>
<dbReference type="Proteomes" id="UP000315925">
    <property type="component" value="Chromosome"/>
</dbReference>
<gene>
    <name evidence="3" type="ORF">kam1_651</name>
</gene>
<evidence type="ECO:0000313" key="3">
    <source>
        <dbReference type="EMBL" id="QDQ41899.1"/>
    </source>
</evidence>
<dbReference type="InterPro" id="IPR051680">
    <property type="entry name" value="ATP-dep_Glu-Cys_Ligase-2"/>
</dbReference>
<organism evidence="3 4">
    <name type="scientific">Methylacidiphilum kamchatkense Kam1</name>
    <dbReference type="NCBI Taxonomy" id="1202785"/>
    <lineage>
        <taxon>Bacteria</taxon>
        <taxon>Pseudomonadati</taxon>
        <taxon>Verrucomicrobiota</taxon>
        <taxon>Methylacidiphilae</taxon>
        <taxon>Methylacidiphilales</taxon>
        <taxon>Methylacidiphilaceae</taxon>
        <taxon>Methylacidiphilum (ex Ratnadevi et al. 2023)</taxon>
    </lineage>
</organism>
<evidence type="ECO:0000259" key="2">
    <source>
        <dbReference type="Pfam" id="PF14403"/>
    </source>
</evidence>
<protein>
    <submittedName>
        <fullName evidence="3">Putative circularly permuted ATP-grasp superfamily protein</fullName>
    </submittedName>
</protein>
<dbReference type="RefSeq" id="WP_235277025.1">
    <property type="nucleotide sequence ID" value="NZ_CP037899.1"/>
</dbReference>
<dbReference type="KEGG" id="mkc:kam1_651"/>
<dbReference type="Gene3D" id="3.40.50.11290">
    <property type="match status" value="1"/>
</dbReference>
<dbReference type="PANTHER" id="PTHR34595">
    <property type="entry name" value="BLR5612 PROTEIN"/>
    <property type="match status" value="1"/>
</dbReference>
<feature type="domain" description="Circularly permuted ATP-grasp type 2" evidence="2">
    <location>
        <begin position="52"/>
        <end position="399"/>
    </location>
</feature>
<dbReference type="EMBL" id="CP037899">
    <property type="protein sequence ID" value="QDQ41899.1"/>
    <property type="molecule type" value="Genomic_DNA"/>
</dbReference>
<dbReference type="Pfam" id="PF04168">
    <property type="entry name" value="Alpha-E"/>
    <property type="match status" value="1"/>
</dbReference>